<gene>
    <name evidence="1" type="ORF">LHA_1012</name>
</gene>
<dbReference type="AlphaFoldDB" id="A0A0A8UMW4"/>
<dbReference type="KEGG" id="lha:LHA_1012"/>
<keyword evidence="2" id="KW-1185">Reference proteome</keyword>
<dbReference type="EMBL" id="LN681225">
    <property type="protein sequence ID" value="CEK10073.1"/>
    <property type="molecule type" value="Genomic_DNA"/>
</dbReference>
<dbReference type="STRING" id="449.LHA_1012"/>
<dbReference type="RefSeq" id="WP_269447705.1">
    <property type="nucleotide sequence ID" value="NZ_LN681225.1"/>
</dbReference>
<organism evidence="1 2">
    <name type="scientific">Legionella hackeliae</name>
    <dbReference type="NCBI Taxonomy" id="449"/>
    <lineage>
        <taxon>Bacteria</taxon>
        <taxon>Pseudomonadati</taxon>
        <taxon>Pseudomonadota</taxon>
        <taxon>Gammaproteobacteria</taxon>
        <taxon>Legionellales</taxon>
        <taxon>Legionellaceae</taxon>
        <taxon>Legionella</taxon>
    </lineage>
</organism>
<dbReference type="HOGENOM" id="CLU_3272161_0_0_6"/>
<protein>
    <submittedName>
        <fullName evidence="1">Uncharacterized protein</fullName>
    </submittedName>
</protein>
<evidence type="ECO:0000313" key="2">
    <source>
        <dbReference type="Proteomes" id="UP000032803"/>
    </source>
</evidence>
<sequence length="41" mass="4486">MIDEQALEGVDIAALQPSDLAEIQGTGQRFGIAPINERRVY</sequence>
<dbReference type="Proteomes" id="UP000032803">
    <property type="component" value="Chromosome I"/>
</dbReference>
<name>A0A0A8UMW4_LEGHA</name>
<proteinExistence type="predicted"/>
<evidence type="ECO:0000313" key="1">
    <source>
        <dbReference type="EMBL" id="CEK10073.1"/>
    </source>
</evidence>
<accession>A0A0A8UMW4</accession>
<reference evidence="2" key="1">
    <citation type="submission" date="2014-09" db="EMBL/GenBank/DDBJ databases">
        <authorList>
            <person name="Gomez-Valero L."/>
        </authorList>
    </citation>
    <scope>NUCLEOTIDE SEQUENCE [LARGE SCALE GENOMIC DNA]</scope>
    <source>
        <strain evidence="2">ATCC35250</strain>
    </source>
</reference>